<comment type="caution">
    <text evidence="2">The sequence shown here is derived from an EMBL/GenBank/DDBJ whole genome shotgun (WGS) entry which is preliminary data.</text>
</comment>
<dbReference type="InterPro" id="IPR036866">
    <property type="entry name" value="RibonucZ/Hydroxyglut_hydro"/>
</dbReference>
<name>A0ABW9VRG6_9BURK</name>
<dbReference type="PANTHER" id="PTHR15032">
    <property type="entry name" value="N-ACYL-PHOSPHATIDYLETHANOLAMINE-HYDROLYZING PHOSPHOLIPASE D"/>
    <property type="match status" value="1"/>
</dbReference>
<accession>A0ABW9VRG6</accession>
<dbReference type="EMBL" id="WWCM01000034">
    <property type="protein sequence ID" value="MYM42110.1"/>
    <property type="molecule type" value="Genomic_DNA"/>
</dbReference>
<dbReference type="PIRSF" id="PIRSF038896">
    <property type="entry name" value="NAPE-PLD"/>
    <property type="match status" value="1"/>
</dbReference>
<dbReference type="SUPFAM" id="SSF56281">
    <property type="entry name" value="Metallo-hydrolase/oxidoreductase"/>
    <property type="match status" value="1"/>
</dbReference>
<organism evidence="2 3">
    <name type="scientific">Duganella qianjiadongensis</name>
    <dbReference type="NCBI Taxonomy" id="2692176"/>
    <lineage>
        <taxon>Bacteria</taxon>
        <taxon>Pseudomonadati</taxon>
        <taxon>Pseudomonadota</taxon>
        <taxon>Betaproteobacteria</taxon>
        <taxon>Burkholderiales</taxon>
        <taxon>Oxalobacteraceae</taxon>
        <taxon>Telluria group</taxon>
        <taxon>Duganella</taxon>
    </lineage>
</organism>
<dbReference type="Gene3D" id="3.60.15.10">
    <property type="entry name" value="Ribonuclease Z/Hydroxyacylglutathione hydrolase-like"/>
    <property type="match status" value="1"/>
</dbReference>
<sequence length="379" mass="41920">MKLSAQRQHAGYRHSASVMLGGLTALLLLCGASKAADETAYPAAARIFRNHDTERVSQPLSSVLRWRWQRWRDQLPVPAVNPPASARPDLARLHAYAQQTGADQPSLSWIGHASVLIQAGGLSILTDPIFSERASPVQFAGPRRLQPPGIALDELPPIDVVLISHNHPDHLDQHSVLALQQQAAARGRTILFLVPLGVRAVLRDWGITQVQELDWWHSVSVSTTTFLLTPTQHWSARGLCDENRTLWGGWAVFGPTLRWYFAGDSGYSRDFLRTREHFRARLGEQGFDLALLPIGAYAPRWFMQGQHVDPAEAVQIHLDLAARRSIGIHWGTFALGDEAADQPPRDLLQARERAGLTPAQFDTIAIGATITLDPHQAPE</sequence>
<dbReference type="PANTHER" id="PTHR15032:SF4">
    <property type="entry name" value="N-ACYL-PHOSPHATIDYLETHANOLAMINE-HYDROLYZING PHOSPHOLIPASE D"/>
    <property type="match status" value="1"/>
</dbReference>
<feature type="domain" description="Metallo-beta-lactamase" evidence="1">
    <location>
        <begin position="124"/>
        <end position="330"/>
    </location>
</feature>
<gene>
    <name evidence="2" type="ORF">GTP27_22675</name>
</gene>
<dbReference type="Pfam" id="PF12706">
    <property type="entry name" value="Lactamase_B_2"/>
    <property type="match status" value="1"/>
</dbReference>
<proteinExistence type="predicted"/>
<dbReference type="InterPro" id="IPR024884">
    <property type="entry name" value="NAPE-PLD"/>
</dbReference>
<keyword evidence="3" id="KW-1185">Reference proteome</keyword>
<evidence type="ECO:0000313" key="3">
    <source>
        <dbReference type="Proteomes" id="UP000478090"/>
    </source>
</evidence>
<protein>
    <submittedName>
        <fullName evidence="2">MBL fold metallo-hydrolase</fullName>
    </submittedName>
</protein>
<dbReference type="InterPro" id="IPR001279">
    <property type="entry name" value="Metallo-B-lactamas"/>
</dbReference>
<dbReference type="Proteomes" id="UP000478090">
    <property type="component" value="Unassembled WGS sequence"/>
</dbReference>
<evidence type="ECO:0000313" key="2">
    <source>
        <dbReference type="EMBL" id="MYM42110.1"/>
    </source>
</evidence>
<reference evidence="2 3" key="1">
    <citation type="submission" date="2019-12" db="EMBL/GenBank/DDBJ databases">
        <title>Novel species isolated from a subtropical stream in China.</title>
        <authorList>
            <person name="Lu H."/>
        </authorList>
    </citation>
    <scope>NUCLEOTIDE SEQUENCE [LARGE SCALE GENOMIC DNA]</scope>
    <source>
        <strain evidence="2 3">CY13W</strain>
    </source>
</reference>
<dbReference type="RefSeq" id="WP_161041361.1">
    <property type="nucleotide sequence ID" value="NZ_WWCM01000034.1"/>
</dbReference>
<evidence type="ECO:0000259" key="1">
    <source>
        <dbReference type="Pfam" id="PF12706"/>
    </source>
</evidence>